<feature type="non-terminal residue" evidence="1">
    <location>
        <position position="146"/>
    </location>
</feature>
<dbReference type="EMBL" id="MUJZ01012405">
    <property type="protein sequence ID" value="OTF81673.1"/>
    <property type="molecule type" value="Genomic_DNA"/>
</dbReference>
<evidence type="ECO:0000313" key="1">
    <source>
        <dbReference type="EMBL" id="OTF81673.1"/>
    </source>
</evidence>
<organism evidence="1 2">
    <name type="scientific">Euroglyphus maynei</name>
    <name type="common">Mayne's house dust mite</name>
    <dbReference type="NCBI Taxonomy" id="6958"/>
    <lineage>
        <taxon>Eukaryota</taxon>
        <taxon>Metazoa</taxon>
        <taxon>Ecdysozoa</taxon>
        <taxon>Arthropoda</taxon>
        <taxon>Chelicerata</taxon>
        <taxon>Arachnida</taxon>
        <taxon>Acari</taxon>
        <taxon>Acariformes</taxon>
        <taxon>Sarcoptiformes</taxon>
        <taxon>Astigmata</taxon>
        <taxon>Psoroptidia</taxon>
        <taxon>Analgoidea</taxon>
        <taxon>Pyroglyphidae</taxon>
        <taxon>Pyroglyphinae</taxon>
        <taxon>Euroglyphus</taxon>
    </lineage>
</organism>
<sequence length="146" mass="17676">SRFSYALLIQFRFPFLIINRLSCIYYRIIIYVQWVKIGIQIVFNAINVKYHWIRKISMKRMENHIVKMIIINYFHPNVLPVQNQSKELHYELWVMTGIRNVSIAINAEYHYRRITFLKRMAVHIVLIVSINFSCQNVMDARNQLKE</sequence>
<keyword evidence="2" id="KW-1185">Reference proteome</keyword>
<comment type="caution">
    <text evidence="1">The sequence shown here is derived from an EMBL/GenBank/DDBJ whole genome shotgun (WGS) entry which is preliminary data.</text>
</comment>
<protein>
    <submittedName>
        <fullName evidence="1">Uncharacterized protein</fullName>
    </submittedName>
</protein>
<name>A0A1Y3BPF3_EURMA</name>
<dbReference type="AlphaFoldDB" id="A0A1Y3BPF3"/>
<gene>
    <name evidence="1" type="ORF">BLA29_012367</name>
</gene>
<feature type="non-terminal residue" evidence="1">
    <location>
        <position position="1"/>
    </location>
</feature>
<evidence type="ECO:0000313" key="2">
    <source>
        <dbReference type="Proteomes" id="UP000194236"/>
    </source>
</evidence>
<proteinExistence type="predicted"/>
<accession>A0A1Y3BPF3</accession>
<dbReference type="Proteomes" id="UP000194236">
    <property type="component" value="Unassembled WGS sequence"/>
</dbReference>
<reference evidence="1 2" key="1">
    <citation type="submission" date="2017-03" db="EMBL/GenBank/DDBJ databases">
        <title>Genome Survey of Euroglyphus maynei.</title>
        <authorList>
            <person name="Arlian L.G."/>
            <person name="Morgan M.S."/>
            <person name="Rider S.D."/>
        </authorList>
    </citation>
    <scope>NUCLEOTIDE SEQUENCE [LARGE SCALE GENOMIC DNA]</scope>
    <source>
        <strain evidence="1">Arlian Lab</strain>
        <tissue evidence="1">Whole body</tissue>
    </source>
</reference>